<dbReference type="OrthoDB" id="6022699at2759"/>
<feature type="non-terminal residue" evidence="3">
    <location>
        <position position="1"/>
    </location>
</feature>
<dbReference type="Proteomes" id="UP000595437">
    <property type="component" value="Chromosome 20"/>
</dbReference>
<evidence type="ECO:0000313" key="4">
    <source>
        <dbReference type="Proteomes" id="UP000595437"/>
    </source>
</evidence>
<gene>
    <name evidence="3" type="ORF">FKW44_024860</name>
</gene>
<feature type="compositionally biased region" description="Basic residues" evidence="1">
    <location>
        <begin position="106"/>
        <end position="121"/>
    </location>
</feature>
<evidence type="ECO:0000259" key="2">
    <source>
        <dbReference type="SMART" id="SM01233"/>
    </source>
</evidence>
<dbReference type="GO" id="GO:0003723">
    <property type="term" value="F:RNA binding"/>
    <property type="evidence" value="ECO:0007669"/>
    <property type="project" value="InterPro"/>
</dbReference>
<feature type="region of interest" description="Disordered" evidence="1">
    <location>
        <begin position="98"/>
        <end position="121"/>
    </location>
</feature>
<organism evidence="3 4">
    <name type="scientific">Caligus rogercresseyi</name>
    <name type="common">Sea louse</name>
    <dbReference type="NCBI Taxonomy" id="217165"/>
    <lineage>
        <taxon>Eukaryota</taxon>
        <taxon>Metazoa</taxon>
        <taxon>Ecdysozoa</taxon>
        <taxon>Arthropoda</taxon>
        <taxon>Crustacea</taxon>
        <taxon>Multicrustacea</taxon>
        <taxon>Hexanauplia</taxon>
        <taxon>Copepoda</taxon>
        <taxon>Siphonostomatoida</taxon>
        <taxon>Caligidae</taxon>
        <taxon>Caligus</taxon>
    </lineage>
</organism>
<feature type="compositionally biased region" description="Basic and acidic residues" evidence="1">
    <location>
        <begin position="1"/>
        <end position="11"/>
    </location>
</feature>
<dbReference type="GO" id="GO:0005737">
    <property type="term" value="C:cytoplasm"/>
    <property type="evidence" value="ECO:0007669"/>
    <property type="project" value="TreeGrafter"/>
</dbReference>
<reference evidence="4" key="1">
    <citation type="submission" date="2021-01" db="EMBL/GenBank/DDBJ databases">
        <title>Caligus Genome Assembly.</title>
        <authorList>
            <person name="Gallardo-Escarate C."/>
        </authorList>
    </citation>
    <scope>NUCLEOTIDE SEQUENCE [LARGE SCALE GENOMIC DNA]</scope>
</reference>
<feature type="domain" description="Hyaluronan/mRNA-binding protein" evidence="2">
    <location>
        <begin position="1"/>
        <end position="95"/>
    </location>
</feature>
<dbReference type="SMART" id="SM01233">
    <property type="entry name" value="HABP4_PAI-RBP1"/>
    <property type="match status" value="1"/>
</dbReference>
<dbReference type="Pfam" id="PF04774">
    <property type="entry name" value="HABP4_PAI-RBP1"/>
    <property type="match status" value="1"/>
</dbReference>
<evidence type="ECO:0000313" key="3">
    <source>
        <dbReference type="EMBL" id="QQP32524.1"/>
    </source>
</evidence>
<dbReference type="GO" id="GO:0005634">
    <property type="term" value="C:nucleus"/>
    <property type="evidence" value="ECO:0007669"/>
    <property type="project" value="TreeGrafter"/>
</dbReference>
<proteinExistence type="predicted"/>
<accession>A0A7T8GM91</accession>
<dbReference type="InterPro" id="IPR006861">
    <property type="entry name" value="HABP4_PAIRBP1-bd"/>
</dbReference>
<keyword evidence="4" id="KW-1185">Reference proteome</keyword>
<dbReference type="AlphaFoldDB" id="A0A7T8GM91"/>
<dbReference type="PANTHER" id="PTHR12299:SF17">
    <property type="entry name" value="AT19571P-RELATED"/>
    <property type="match status" value="1"/>
</dbReference>
<evidence type="ECO:0000256" key="1">
    <source>
        <dbReference type="SAM" id="MobiDB-lite"/>
    </source>
</evidence>
<name>A0A7T8GM91_CALRO</name>
<protein>
    <submittedName>
        <fullName evidence="3">Plasminogen activator inhibitor 1 RNAbinding proteinlike</fullName>
    </submittedName>
</protein>
<feature type="region of interest" description="Disordered" evidence="1">
    <location>
        <begin position="1"/>
        <end position="63"/>
    </location>
</feature>
<dbReference type="EMBL" id="CP045909">
    <property type="protein sequence ID" value="QQP32524.1"/>
    <property type="molecule type" value="Genomic_DNA"/>
</dbReference>
<dbReference type="InterPro" id="IPR039764">
    <property type="entry name" value="HABP4/SERBP1-like"/>
</dbReference>
<sequence length="121" mass="13842">GVKAVDKREGGGSHNWGTMEDEMKAEEDKANVSASEEAPPATHHHHSGEDRHGSEEEGDEERLNKIKTLTLEEWKAQEKEKREILPTIPEKPAKALRLIPSGRKPMPIKRKRKRMMMKTKR</sequence>
<dbReference type="PANTHER" id="PTHR12299">
    <property type="entry name" value="HYALURONIC ACID-BINDING PROTEIN 4"/>
    <property type="match status" value="1"/>
</dbReference>